<dbReference type="AlphaFoldDB" id="A0A6G1K5H5"/>
<keyword evidence="3 9" id="KW-0597">Phosphoprotein</keyword>
<evidence type="ECO:0000256" key="2">
    <source>
        <dbReference type="ARBA" id="ARBA00006661"/>
    </source>
</evidence>
<comment type="subcellular location">
    <subcellularLocation>
        <location evidence="1 9">Nucleus</location>
    </subcellularLocation>
</comment>
<evidence type="ECO:0000313" key="11">
    <source>
        <dbReference type="EMBL" id="KAF2708124.1"/>
    </source>
</evidence>
<evidence type="ECO:0000256" key="8">
    <source>
        <dbReference type="ARBA" id="ARBA00029496"/>
    </source>
</evidence>
<feature type="region of interest" description="Disordered" evidence="10">
    <location>
        <begin position="725"/>
        <end position="796"/>
    </location>
</feature>
<comment type="PTM">
    <text evidence="9">Phosphorylated in response to DNA damage.</text>
</comment>
<feature type="compositionally biased region" description="Low complexity" evidence="10">
    <location>
        <begin position="38"/>
        <end position="48"/>
    </location>
</feature>
<dbReference type="GO" id="GO:0006310">
    <property type="term" value="P:DNA recombination"/>
    <property type="evidence" value="ECO:0007669"/>
    <property type="project" value="UniProtKB-UniRule"/>
</dbReference>
<keyword evidence="4 9" id="KW-0227">DNA damage</keyword>
<dbReference type="GO" id="GO:0033557">
    <property type="term" value="C:Slx1-Slx4 complex"/>
    <property type="evidence" value="ECO:0007669"/>
    <property type="project" value="UniProtKB-UniRule"/>
</dbReference>
<protein>
    <recommendedName>
        <fullName evidence="8 9">Structure-specific endonuclease subunit SLX4</fullName>
    </recommendedName>
</protein>
<dbReference type="InterPro" id="IPR027784">
    <property type="entry name" value="Slx4_ascomycetes"/>
</dbReference>
<dbReference type="HAMAP" id="MF_03110">
    <property type="entry name" value="Endonuc_su_Slx4"/>
    <property type="match status" value="1"/>
</dbReference>
<feature type="compositionally biased region" description="Basic and acidic residues" evidence="10">
    <location>
        <begin position="146"/>
        <end position="158"/>
    </location>
</feature>
<keyword evidence="7 9" id="KW-0539">Nucleus</keyword>
<dbReference type="Pfam" id="PF09494">
    <property type="entry name" value="Slx4"/>
    <property type="match status" value="1"/>
</dbReference>
<comment type="similarity">
    <text evidence="2 9">Belongs to the SLX4 family.</text>
</comment>
<dbReference type="OrthoDB" id="5349119at2759"/>
<organism evidence="11 12">
    <name type="scientific">Pleomassaria siparia CBS 279.74</name>
    <dbReference type="NCBI Taxonomy" id="1314801"/>
    <lineage>
        <taxon>Eukaryota</taxon>
        <taxon>Fungi</taxon>
        <taxon>Dikarya</taxon>
        <taxon>Ascomycota</taxon>
        <taxon>Pezizomycotina</taxon>
        <taxon>Dothideomycetes</taxon>
        <taxon>Pleosporomycetidae</taxon>
        <taxon>Pleosporales</taxon>
        <taxon>Pleomassariaceae</taxon>
        <taxon>Pleomassaria</taxon>
    </lineage>
</organism>
<evidence type="ECO:0000256" key="1">
    <source>
        <dbReference type="ARBA" id="ARBA00004123"/>
    </source>
</evidence>
<sequence length="999" mass="108541">MAGITFDLLVLSSSPPPSSAPSITTPPSNQQRVRMATPLPAALSPLASPKRKTSGALRSDSRAVPLPKSASRGFATAASLTKSHHFGGQNDVATADIPQLQSRRNSLHASEIGENAPKEPRNRATKAGPATDEVEQKPKKPRARKPKADKEVHMHDAVSRNPPPTTSSHFGNPPTIEHSGETPIPNAKAKLAKPRKPRAKKEKPENGETQTKIPKARITKPRGVTISTAKVARKAKDDISSHSATGKIIDVTRTRTVDPDVGAQPITTDDVLISDVARSHSRKRDTLSKQKAAEQALELDEAVSRRMDWTPTKDTSAQNILTDSAGKENTAATLHVESGAFTHLLSSFAFANPNSQSTTNTTMANLAKSGSSGVMKRRRVELVDVPGNQSNSRNVSPEKSKAPKKKPRTITDFVTDQYAPPKESVPQPSVATGYFEPRPTTTTTTTKVPLNDASDKPTKPPRKRPSSKSASESGETKARSKPKKPSTKTIAKPKLVADKLLSPASAVMKMNKQDILFGTSSQLALEESPTQIRHLQQALHESEIDAEILLGISSAPGTMAPPVWPRLGKVKGKRGLWSASTRGEDGQLLEKTEDVYLPDPDRTQDLPLLMDVDGSHSDDDIDTGFVGIDHFQSNQGVIHISSDSVLPMDDGVFDDVIVRVRDEREMDFNFNKFDDNEPVPPPSNQKAESSFFDIDDFLPQSHVPSPVASNSSSFLNIDEISPPAHYSGPSLNPTPSTSITTGSPKNRRSRSPKTHPAISSNPKSITTKQPASKGTSKARQPSEAPPSTPPRSSKGRFADIEEILDSEDDEALSPSPPRISRLHATTLSLEPSIPSLLPPSKPTNMTDEVESDDLDTVRVLQMPRTMIDWATSKSYIFTQITAAIRALPPTIDLKSPSWHERILLYDAIVLEDFTAFLNTSTRIRTYKKATQKQTKAWNKKLKKEGRDALPDVVKGDDGAVNVVEKELEDWMVQGWCESMSVCAINKVRGRRSGMGKGLC</sequence>
<dbReference type="Proteomes" id="UP000799428">
    <property type="component" value="Unassembled WGS sequence"/>
</dbReference>
<evidence type="ECO:0000256" key="3">
    <source>
        <dbReference type="ARBA" id="ARBA00022553"/>
    </source>
</evidence>
<evidence type="ECO:0000256" key="9">
    <source>
        <dbReference type="HAMAP-Rule" id="MF_03110"/>
    </source>
</evidence>
<dbReference type="GO" id="GO:0017108">
    <property type="term" value="F:5'-flap endonuclease activity"/>
    <property type="evidence" value="ECO:0007669"/>
    <property type="project" value="InterPro"/>
</dbReference>
<keyword evidence="12" id="KW-1185">Reference proteome</keyword>
<feature type="compositionally biased region" description="Polar residues" evidence="10">
    <location>
        <begin position="757"/>
        <end position="779"/>
    </location>
</feature>
<comment type="subunit">
    <text evidence="9">Forms a heterodimer with SLX1.</text>
</comment>
<feature type="region of interest" description="Disordered" evidence="10">
    <location>
        <begin position="10"/>
        <end position="212"/>
    </location>
</feature>
<evidence type="ECO:0000313" key="12">
    <source>
        <dbReference type="Proteomes" id="UP000799428"/>
    </source>
</evidence>
<evidence type="ECO:0000256" key="10">
    <source>
        <dbReference type="SAM" id="MobiDB-lite"/>
    </source>
</evidence>
<feature type="region of interest" description="Disordered" evidence="10">
    <location>
        <begin position="830"/>
        <end position="851"/>
    </location>
</feature>
<feature type="region of interest" description="Disordered" evidence="10">
    <location>
        <begin position="383"/>
        <end position="494"/>
    </location>
</feature>
<comment type="function">
    <text evidence="9">Regulatory subunit of the SLX1-SLX4 structure-specific endonuclease that resolves DNA secondary structures generated during DNA repair and recombination. Has endonuclease activity towards branched DNA substrates, introducing single-strand cuts in duplex DNA close to junctions with ss-DNA.</text>
</comment>
<keyword evidence="5 9" id="KW-0233">DNA recombination</keyword>
<evidence type="ECO:0000256" key="6">
    <source>
        <dbReference type="ARBA" id="ARBA00023204"/>
    </source>
</evidence>
<dbReference type="GO" id="GO:0006281">
    <property type="term" value="P:DNA repair"/>
    <property type="evidence" value="ECO:0007669"/>
    <property type="project" value="UniProtKB-UniRule"/>
</dbReference>
<evidence type="ECO:0000256" key="5">
    <source>
        <dbReference type="ARBA" id="ARBA00023172"/>
    </source>
</evidence>
<feature type="compositionally biased region" description="Polar residues" evidence="10">
    <location>
        <begin position="99"/>
        <end position="108"/>
    </location>
</feature>
<proteinExistence type="inferred from homology"/>
<accession>A0A6G1K5H5</accession>
<evidence type="ECO:0000256" key="7">
    <source>
        <dbReference type="ARBA" id="ARBA00023242"/>
    </source>
</evidence>
<dbReference type="EMBL" id="MU005772">
    <property type="protein sequence ID" value="KAF2708124.1"/>
    <property type="molecule type" value="Genomic_DNA"/>
</dbReference>
<dbReference type="GO" id="GO:0006260">
    <property type="term" value="P:DNA replication"/>
    <property type="evidence" value="ECO:0007669"/>
    <property type="project" value="InterPro"/>
</dbReference>
<feature type="compositionally biased region" description="Basic residues" evidence="10">
    <location>
        <begin position="190"/>
        <end position="201"/>
    </location>
</feature>
<reference evidence="11" key="1">
    <citation type="journal article" date="2020" name="Stud. Mycol.">
        <title>101 Dothideomycetes genomes: a test case for predicting lifestyles and emergence of pathogens.</title>
        <authorList>
            <person name="Haridas S."/>
            <person name="Albert R."/>
            <person name="Binder M."/>
            <person name="Bloem J."/>
            <person name="Labutti K."/>
            <person name="Salamov A."/>
            <person name="Andreopoulos B."/>
            <person name="Baker S."/>
            <person name="Barry K."/>
            <person name="Bills G."/>
            <person name="Bluhm B."/>
            <person name="Cannon C."/>
            <person name="Castanera R."/>
            <person name="Culley D."/>
            <person name="Daum C."/>
            <person name="Ezra D."/>
            <person name="Gonzalez J."/>
            <person name="Henrissat B."/>
            <person name="Kuo A."/>
            <person name="Liang C."/>
            <person name="Lipzen A."/>
            <person name="Lutzoni F."/>
            <person name="Magnuson J."/>
            <person name="Mondo S."/>
            <person name="Nolan M."/>
            <person name="Ohm R."/>
            <person name="Pangilinan J."/>
            <person name="Park H.-J."/>
            <person name="Ramirez L."/>
            <person name="Alfaro M."/>
            <person name="Sun H."/>
            <person name="Tritt A."/>
            <person name="Yoshinaga Y."/>
            <person name="Zwiers L.-H."/>
            <person name="Turgeon B."/>
            <person name="Goodwin S."/>
            <person name="Spatafora J."/>
            <person name="Crous P."/>
            <person name="Grigoriev I."/>
        </authorList>
    </citation>
    <scope>NUCLEOTIDE SEQUENCE</scope>
    <source>
        <strain evidence="11">CBS 279.74</strain>
    </source>
</reference>
<feature type="compositionally biased region" description="Low complexity" evidence="10">
    <location>
        <begin position="733"/>
        <end position="744"/>
    </location>
</feature>
<dbReference type="InterPro" id="IPR018574">
    <property type="entry name" value="Structure-sp_endonuc_su_Slx4"/>
</dbReference>
<name>A0A6G1K5H5_9PLEO</name>
<evidence type="ECO:0000256" key="4">
    <source>
        <dbReference type="ARBA" id="ARBA00022763"/>
    </source>
</evidence>
<gene>
    <name evidence="9" type="primary">SLX4</name>
    <name evidence="11" type="ORF">K504DRAFT_468499</name>
</gene>
<feature type="region of interest" description="Disordered" evidence="10">
    <location>
        <begin position="670"/>
        <end position="689"/>
    </location>
</feature>
<keyword evidence="6 9" id="KW-0234">DNA repair</keyword>